<name>A0ABN8PEZ0_9CNID</name>
<evidence type="ECO:0000313" key="1">
    <source>
        <dbReference type="EMBL" id="CAH3142389.1"/>
    </source>
</evidence>
<accession>A0ABN8PEZ0</accession>
<reference evidence="1 2" key="1">
    <citation type="submission" date="2022-05" db="EMBL/GenBank/DDBJ databases">
        <authorList>
            <consortium name="Genoscope - CEA"/>
            <person name="William W."/>
        </authorList>
    </citation>
    <scope>NUCLEOTIDE SEQUENCE [LARGE SCALE GENOMIC DNA]</scope>
</reference>
<dbReference type="EMBL" id="CALNXI010000835">
    <property type="protein sequence ID" value="CAH3142389.1"/>
    <property type="molecule type" value="Genomic_DNA"/>
</dbReference>
<evidence type="ECO:0000313" key="2">
    <source>
        <dbReference type="Proteomes" id="UP001159427"/>
    </source>
</evidence>
<comment type="caution">
    <text evidence="1">The sequence shown here is derived from an EMBL/GenBank/DDBJ whole genome shotgun (WGS) entry which is preliminary data.</text>
</comment>
<organism evidence="1 2">
    <name type="scientific">Porites evermanni</name>
    <dbReference type="NCBI Taxonomy" id="104178"/>
    <lineage>
        <taxon>Eukaryota</taxon>
        <taxon>Metazoa</taxon>
        <taxon>Cnidaria</taxon>
        <taxon>Anthozoa</taxon>
        <taxon>Hexacorallia</taxon>
        <taxon>Scleractinia</taxon>
        <taxon>Fungiina</taxon>
        <taxon>Poritidae</taxon>
        <taxon>Porites</taxon>
    </lineage>
</organism>
<gene>
    <name evidence="1" type="ORF">PEVE_00042467</name>
</gene>
<feature type="non-terminal residue" evidence="1">
    <location>
        <position position="1"/>
    </location>
</feature>
<keyword evidence="2" id="KW-1185">Reference proteome</keyword>
<protein>
    <submittedName>
        <fullName evidence="1">Uncharacterized protein</fullName>
    </submittedName>
</protein>
<proteinExistence type="predicted"/>
<dbReference type="Proteomes" id="UP001159427">
    <property type="component" value="Unassembled WGS sequence"/>
</dbReference>
<sequence length="104" mass="11869">NIDKLQKVQNFAGRIILGLRKYDHISDGLRSLKWLPIREKLILNDATMMHKCINKLVPDYLADMITRSSGALDIPLCRLSTGQRSFAFRGAKLWNSLNDNIKSL</sequence>
<feature type="non-terminal residue" evidence="1">
    <location>
        <position position="104"/>
    </location>
</feature>